<dbReference type="Proteomes" id="UP000242561">
    <property type="component" value="Chromosome"/>
</dbReference>
<accession>A0A1L3JA00</accession>
<name>A0A1L3JA00_9SPHN</name>
<gene>
    <name evidence="1" type="ORF">LPB140_02845</name>
</gene>
<protein>
    <submittedName>
        <fullName evidence="1">Uncharacterized protein</fullName>
    </submittedName>
</protein>
<keyword evidence="2" id="KW-1185">Reference proteome</keyword>
<evidence type="ECO:0000313" key="2">
    <source>
        <dbReference type="Proteomes" id="UP000242561"/>
    </source>
</evidence>
<sequence length="68" mass="7902">MQIICFFYKIIPKITIFHSFGRNIESYDRDFLAQLYPRGLCLYIGSSGVNKLMVNLISCKQSPNYFKG</sequence>
<reference evidence="1 2" key="1">
    <citation type="submission" date="2016-11" db="EMBL/GenBank/DDBJ databases">
        <title>Sphingorhabdus sp. LPB0140, isolated from marine environment.</title>
        <authorList>
            <person name="Kim E."/>
            <person name="Yi H."/>
        </authorList>
    </citation>
    <scope>NUCLEOTIDE SEQUENCE [LARGE SCALE GENOMIC DNA]</scope>
    <source>
        <strain evidence="1 2">LPB0140</strain>
    </source>
</reference>
<proteinExistence type="predicted"/>
<dbReference type="AlphaFoldDB" id="A0A1L3JA00"/>
<dbReference type="EMBL" id="CP018154">
    <property type="protein sequence ID" value="APG61938.1"/>
    <property type="molecule type" value="Genomic_DNA"/>
</dbReference>
<evidence type="ECO:0000313" key="1">
    <source>
        <dbReference type="EMBL" id="APG61938.1"/>
    </source>
</evidence>
<organism evidence="1 2">
    <name type="scientific">Sphingorhabdus lutea</name>
    <dbReference type="NCBI Taxonomy" id="1913578"/>
    <lineage>
        <taxon>Bacteria</taxon>
        <taxon>Pseudomonadati</taxon>
        <taxon>Pseudomonadota</taxon>
        <taxon>Alphaproteobacteria</taxon>
        <taxon>Sphingomonadales</taxon>
        <taxon>Sphingomonadaceae</taxon>
        <taxon>Sphingorhabdus</taxon>
    </lineage>
</organism>
<dbReference type="KEGG" id="sphl:LPB140_02845"/>
<dbReference type="STRING" id="1913578.LPB140_02845"/>